<evidence type="ECO:0000256" key="2">
    <source>
        <dbReference type="SAM" id="Phobius"/>
    </source>
</evidence>
<evidence type="ECO:0000256" key="1">
    <source>
        <dbReference type="SAM" id="MobiDB-lite"/>
    </source>
</evidence>
<feature type="transmembrane region" description="Helical" evidence="2">
    <location>
        <begin position="262"/>
        <end position="284"/>
    </location>
</feature>
<dbReference type="AlphaFoldDB" id="A0A6A5ZGS2"/>
<gene>
    <name evidence="4" type="ORF">BDV96DRAFT_597807</name>
</gene>
<keyword evidence="2" id="KW-0472">Membrane</keyword>
<name>A0A6A5ZGS2_9PLEO</name>
<evidence type="ECO:0000313" key="5">
    <source>
        <dbReference type="Proteomes" id="UP000799770"/>
    </source>
</evidence>
<accession>A0A6A5ZGS2</accession>
<organism evidence="4 5">
    <name type="scientific">Lophiotrema nucula</name>
    <dbReference type="NCBI Taxonomy" id="690887"/>
    <lineage>
        <taxon>Eukaryota</taxon>
        <taxon>Fungi</taxon>
        <taxon>Dikarya</taxon>
        <taxon>Ascomycota</taxon>
        <taxon>Pezizomycotina</taxon>
        <taxon>Dothideomycetes</taxon>
        <taxon>Pleosporomycetidae</taxon>
        <taxon>Pleosporales</taxon>
        <taxon>Lophiotremataceae</taxon>
        <taxon>Lophiotrema</taxon>
    </lineage>
</organism>
<keyword evidence="2" id="KW-0812">Transmembrane</keyword>
<dbReference type="OrthoDB" id="3546297at2759"/>
<keyword evidence="2" id="KW-1133">Transmembrane helix</keyword>
<dbReference type="InterPro" id="IPR046529">
    <property type="entry name" value="DUF6594"/>
</dbReference>
<feature type="transmembrane region" description="Helical" evidence="2">
    <location>
        <begin position="290"/>
        <end position="309"/>
    </location>
</feature>
<dbReference type="Pfam" id="PF20237">
    <property type="entry name" value="DUF6594"/>
    <property type="match status" value="1"/>
</dbReference>
<sequence>MAPTQAGQAPNEKAPAHNEQPTLQVQCTCLCRHESASFAPSTDSWDRALDMHEGGFMRLVTKYRSSLSWFYQVSNDTLPTIYECGYRVNFAEMHRMYMRALQIELVKMGVALQFKQDDPNATEDERRKRQDERQAARENLEPALAKYTQAVRDYDYMTSSSSAYDFFIASSERFHDHKVNRSAMDRRTFDDTVLYNKEKGDLLHTGPWENDKKGYVNPIGGTRNDNIKSLSRHAFWWKLGAAIVGAGFLVGPMWLLALKQRLYLQLEVTTGFVFGFGLILAYFVDKIDQVFAGTLAYAAVLMVFVGLSIQGAGAS</sequence>
<feature type="region of interest" description="Disordered" evidence="1">
    <location>
        <begin position="117"/>
        <end position="139"/>
    </location>
</feature>
<proteinExistence type="predicted"/>
<evidence type="ECO:0000313" key="4">
    <source>
        <dbReference type="EMBL" id="KAF2117947.1"/>
    </source>
</evidence>
<protein>
    <recommendedName>
        <fullName evidence="3">DUF6594 domain-containing protein</fullName>
    </recommendedName>
</protein>
<dbReference type="Proteomes" id="UP000799770">
    <property type="component" value="Unassembled WGS sequence"/>
</dbReference>
<dbReference type="EMBL" id="ML977318">
    <property type="protein sequence ID" value="KAF2117947.1"/>
    <property type="molecule type" value="Genomic_DNA"/>
</dbReference>
<evidence type="ECO:0000259" key="3">
    <source>
        <dbReference type="Pfam" id="PF20237"/>
    </source>
</evidence>
<reference evidence="4" key="1">
    <citation type="journal article" date="2020" name="Stud. Mycol.">
        <title>101 Dothideomycetes genomes: a test case for predicting lifestyles and emergence of pathogens.</title>
        <authorList>
            <person name="Haridas S."/>
            <person name="Albert R."/>
            <person name="Binder M."/>
            <person name="Bloem J."/>
            <person name="Labutti K."/>
            <person name="Salamov A."/>
            <person name="Andreopoulos B."/>
            <person name="Baker S."/>
            <person name="Barry K."/>
            <person name="Bills G."/>
            <person name="Bluhm B."/>
            <person name="Cannon C."/>
            <person name="Castanera R."/>
            <person name="Culley D."/>
            <person name="Daum C."/>
            <person name="Ezra D."/>
            <person name="Gonzalez J."/>
            <person name="Henrissat B."/>
            <person name="Kuo A."/>
            <person name="Liang C."/>
            <person name="Lipzen A."/>
            <person name="Lutzoni F."/>
            <person name="Magnuson J."/>
            <person name="Mondo S."/>
            <person name="Nolan M."/>
            <person name="Ohm R."/>
            <person name="Pangilinan J."/>
            <person name="Park H.-J."/>
            <person name="Ramirez L."/>
            <person name="Alfaro M."/>
            <person name="Sun H."/>
            <person name="Tritt A."/>
            <person name="Yoshinaga Y."/>
            <person name="Zwiers L.-H."/>
            <person name="Turgeon B."/>
            <person name="Goodwin S."/>
            <person name="Spatafora J."/>
            <person name="Crous P."/>
            <person name="Grigoriev I."/>
        </authorList>
    </citation>
    <scope>NUCLEOTIDE SEQUENCE</scope>
    <source>
        <strain evidence="4">CBS 627.86</strain>
    </source>
</reference>
<feature type="transmembrane region" description="Helical" evidence="2">
    <location>
        <begin position="235"/>
        <end position="255"/>
    </location>
</feature>
<keyword evidence="5" id="KW-1185">Reference proteome</keyword>
<feature type="domain" description="DUF6594" evidence="3">
    <location>
        <begin position="87"/>
        <end position="302"/>
    </location>
</feature>